<dbReference type="PANTHER" id="PTHR12363">
    <property type="entry name" value="TRANSPORTIN 3 AND IMPORTIN 13"/>
    <property type="match status" value="1"/>
</dbReference>
<dbReference type="InterPro" id="IPR051345">
    <property type="entry name" value="Importin_beta-like_NTR"/>
</dbReference>
<dbReference type="EMBL" id="LGRX02000838">
    <property type="protein sequence ID" value="KAK3287460.1"/>
    <property type="molecule type" value="Genomic_DNA"/>
</dbReference>
<dbReference type="InterPro" id="IPR011989">
    <property type="entry name" value="ARM-like"/>
</dbReference>
<gene>
    <name evidence="5" type="ORF">CYMTET_5026</name>
</gene>
<protein>
    <submittedName>
        <fullName evidence="5">Uncharacterized protein</fullName>
    </submittedName>
</protein>
<name>A0AAE0H087_9CHLO</name>
<keyword evidence="4" id="KW-0539">Nucleus</keyword>
<evidence type="ECO:0000313" key="5">
    <source>
        <dbReference type="EMBL" id="KAK3287460.1"/>
    </source>
</evidence>
<proteinExistence type="inferred from homology"/>
<dbReference type="Gene3D" id="1.25.10.10">
    <property type="entry name" value="Leucine-rich Repeat Variant"/>
    <property type="match status" value="1"/>
</dbReference>
<comment type="subcellular location">
    <subcellularLocation>
        <location evidence="1">Nucleus</location>
    </subcellularLocation>
</comment>
<evidence type="ECO:0000256" key="2">
    <source>
        <dbReference type="ARBA" id="ARBA00007991"/>
    </source>
</evidence>
<accession>A0AAE0H087</accession>
<dbReference type="Pfam" id="PF18806">
    <property type="entry name" value="Importin_rep_3"/>
    <property type="match status" value="1"/>
</dbReference>
<evidence type="ECO:0000256" key="3">
    <source>
        <dbReference type="ARBA" id="ARBA00022448"/>
    </source>
</evidence>
<organism evidence="5 6">
    <name type="scientific">Cymbomonas tetramitiformis</name>
    <dbReference type="NCBI Taxonomy" id="36881"/>
    <lineage>
        <taxon>Eukaryota</taxon>
        <taxon>Viridiplantae</taxon>
        <taxon>Chlorophyta</taxon>
        <taxon>Pyramimonadophyceae</taxon>
        <taxon>Pyramimonadales</taxon>
        <taxon>Pyramimonadaceae</taxon>
        <taxon>Cymbomonas</taxon>
    </lineage>
</organism>
<comment type="similarity">
    <text evidence="2">Belongs to the importin beta family.</text>
</comment>
<reference evidence="5 6" key="1">
    <citation type="journal article" date="2015" name="Genome Biol. Evol.">
        <title>Comparative Genomics of a Bacterivorous Green Alga Reveals Evolutionary Causalities and Consequences of Phago-Mixotrophic Mode of Nutrition.</title>
        <authorList>
            <person name="Burns J.A."/>
            <person name="Paasch A."/>
            <person name="Narechania A."/>
            <person name="Kim E."/>
        </authorList>
    </citation>
    <scope>NUCLEOTIDE SEQUENCE [LARGE SCALE GENOMIC DNA]</scope>
    <source>
        <strain evidence="5 6">PLY_AMNH</strain>
    </source>
</reference>
<evidence type="ECO:0000313" key="6">
    <source>
        <dbReference type="Proteomes" id="UP001190700"/>
    </source>
</evidence>
<evidence type="ECO:0000256" key="1">
    <source>
        <dbReference type="ARBA" id="ARBA00004123"/>
    </source>
</evidence>
<evidence type="ECO:0000256" key="4">
    <source>
        <dbReference type="ARBA" id="ARBA00023242"/>
    </source>
</evidence>
<dbReference type="GO" id="GO:0005634">
    <property type="term" value="C:nucleus"/>
    <property type="evidence" value="ECO:0007669"/>
    <property type="project" value="UniProtKB-SubCell"/>
</dbReference>
<dbReference type="Proteomes" id="UP001190700">
    <property type="component" value="Unassembled WGS sequence"/>
</dbReference>
<sequence length="282" mass="30666">MRLQTSASQLLPSLLTNVIGIFEAYHHPSCLDVLATAAEVFAGGGAGQVTPESGQMQLKDAAASAALQEALGRVCFAAYTKLQSGAMASFPELLKSLFDMCHKYICFAPEIILQLPSLPTLIQISTQSIRLRERDPILTTIAFLSTLLAPGEKALQLPVWQQFRCQVDACIGQHGEELTRACLMAVADTCPSQLVSKLGGVIMSLLQSYPQPAQQWFGKVLMNPQFPGEELVLTEEDRQRVCAIAMSQPALPVRQFQSFISAFGSVCRREANSDVLIGFQMS</sequence>
<dbReference type="GO" id="GO:0006606">
    <property type="term" value="P:protein import into nucleus"/>
    <property type="evidence" value="ECO:0007669"/>
    <property type="project" value="TreeGrafter"/>
</dbReference>
<dbReference type="InterPro" id="IPR040520">
    <property type="entry name" value="Importin_rep_3"/>
</dbReference>
<keyword evidence="6" id="KW-1185">Reference proteome</keyword>
<comment type="caution">
    <text evidence="5">The sequence shown here is derived from an EMBL/GenBank/DDBJ whole genome shotgun (WGS) entry which is preliminary data.</text>
</comment>
<keyword evidence="3" id="KW-0813">Transport</keyword>
<dbReference type="GO" id="GO:0005737">
    <property type="term" value="C:cytoplasm"/>
    <property type="evidence" value="ECO:0007669"/>
    <property type="project" value="TreeGrafter"/>
</dbReference>
<dbReference type="AlphaFoldDB" id="A0AAE0H087"/>
<dbReference type="PANTHER" id="PTHR12363:SF54">
    <property type="entry name" value="NUCLEAR TRANSPORT RECEPTOR"/>
    <property type="match status" value="1"/>
</dbReference>